<evidence type="ECO:0000313" key="2">
    <source>
        <dbReference type="Proteomes" id="UP000478052"/>
    </source>
</evidence>
<name>A0A6G0VZ18_APHCR</name>
<gene>
    <name evidence="1" type="ORF">FWK35_00028483</name>
</gene>
<sequence>MSSEFHSHCRISCIVKHIVLFSCSYTAVASDHRSCQSPPPELCRRKSPLRRYVPVVVSCQYGQMTMRPRYDNVSRSVFCISVVLSSTPGSGNFIDRIWAVVFMTPNTGRATVATTERGATVTDRIKIDEYCHVISHRFPNPRLYMERLLKWMEIVGLNNMKPENVYIKKESVMPTLTLIQKVLALKL</sequence>
<dbReference type="Proteomes" id="UP000478052">
    <property type="component" value="Unassembled WGS sequence"/>
</dbReference>
<evidence type="ECO:0000313" key="1">
    <source>
        <dbReference type="EMBL" id="KAF0715455.1"/>
    </source>
</evidence>
<dbReference type="OrthoDB" id="6613830at2759"/>
<comment type="caution">
    <text evidence="1">The sequence shown here is derived from an EMBL/GenBank/DDBJ whole genome shotgun (WGS) entry which is preliminary data.</text>
</comment>
<accession>A0A6G0VZ18</accession>
<dbReference type="EMBL" id="VUJU01010186">
    <property type="protein sequence ID" value="KAF0715455.1"/>
    <property type="molecule type" value="Genomic_DNA"/>
</dbReference>
<reference evidence="1 2" key="1">
    <citation type="submission" date="2019-08" db="EMBL/GenBank/DDBJ databases">
        <title>Whole genome of Aphis craccivora.</title>
        <authorList>
            <person name="Voronova N.V."/>
            <person name="Shulinski R.S."/>
            <person name="Bandarenka Y.V."/>
            <person name="Zhorov D.G."/>
            <person name="Warner D."/>
        </authorList>
    </citation>
    <scope>NUCLEOTIDE SEQUENCE [LARGE SCALE GENOMIC DNA]</scope>
    <source>
        <strain evidence="1">180601</strain>
        <tissue evidence="1">Whole Body</tissue>
    </source>
</reference>
<protein>
    <submittedName>
        <fullName evidence="1">THAP-type domain-containing protein</fullName>
    </submittedName>
</protein>
<organism evidence="1 2">
    <name type="scientific">Aphis craccivora</name>
    <name type="common">Cowpea aphid</name>
    <dbReference type="NCBI Taxonomy" id="307492"/>
    <lineage>
        <taxon>Eukaryota</taxon>
        <taxon>Metazoa</taxon>
        <taxon>Ecdysozoa</taxon>
        <taxon>Arthropoda</taxon>
        <taxon>Hexapoda</taxon>
        <taxon>Insecta</taxon>
        <taxon>Pterygota</taxon>
        <taxon>Neoptera</taxon>
        <taxon>Paraneoptera</taxon>
        <taxon>Hemiptera</taxon>
        <taxon>Sternorrhyncha</taxon>
        <taxon>Aphidomorpha</taxon>
        <taxon>Aphidoidea</taxon>
        <taxon>Aphididae</taxon>
        <taxon>Aphidini</taxon>
        <taxon>Aphis</taxon>
        <taxon>Aphis</taxon>
    </lineage>
</organism>
<dbReference type="AlphaFoldDB" id="A0A6G0VZ18"/>
<proteinExistence type="predicted"/>
<keyword evidence="2" id="KW-1185">Reference proteome</keyword>